<sequence>MNKQRIGIDGCNITAEIYLEIVQHTNNIDIVACADEVLSNAIKMKDKYNIPKVMTRSKLYKDNEIDYVIKL</sequence>
<evidence type="ECO:0000313" key="2">
    <source>
        <dbReference type="Proteomes" id="UP000242084"/>
    </source>
</evidence>
<dbReference type="EMBL" id="LT906462">
    <property type="protein sequence ID" value="SNV62646.1"/>
    <property type="molecule type" value="Genomic_DNA"/>
</dbReference>
<gene>
    <name evidence="1" type="ORF">SAMEA4384403_00873</name>
</gene>
<protein>
    <submittedName>
        <fullName evidence="1">Uncharacterized protein</fullName>
    </submittedName>
</protein>
<dbReference type="InterPro" id="IPR036291">
    <property type="entry name" value="NAD(P)-bd_dom_sf"/>
</dbReference>
<dbReference type="AlphaFoldDB" id="A0A239YW80"/>
<accession>A0A239YW80</accession>
<name>A0A239YW80_9STAP</name>
<dbReference type="Gene3D" id="3.40.50.720">
    <property type="entry name" value="NAD(P)-binding Rossmann-like Domain"/>
    <property type="match status" value="1"/>
</dbReference>
<organism evidence="1 2">
    <name type="scientific">Mammaliicoccus stepanovicii</name>
    <dbReference type="NCBI Taxonomy" id="643214"/>
    <lineage>
        <taxon>Bacteria</taxon>
        <taxon>Bacillati</taxon>
        <taxon>Bacillota</taxon>
        <taxon>Bacilli</taxon>
        <taxon>Bacillales</taxon>
        <taxon>Staphylococcaceae</taxon>
        <taxon>Mammaliicoccus</taxon>
    </lineage>
</organism>
<reference evidence="1 2" key="1">
    <citation type="submission" date="2017-06" db="EMBL/GenBank/DDBJ databases">
        <authorList>
            <consortium name="Pathogen Informatics"/>
        </authorList>
    </citation>
    <scope>NUCLEOTIDE SEQUENCE [LARGE SCALE GENOMIC DNA]</scope>
    <source>
        <strain evidence="1 2">NCTC13839</strain>
    </source>
</reference>
<dbReference type="Proteomes" id="UP000242084">
    <property type="component" value="Chromosome 1"/>
</dbReference>
<dbReference type="SUPFAM" id="SSF51735">
    <property type="entry name" value="NAD(P)-binding Rossmann-fold domains"/>
    <property type="match status" value="1"/>
</dbReference>
<dbReference type="OrthoDB" id="9815825at2"/>
<dbReference type="RefSeq" id="WP_095087169.1">
    <property type="nucleotide sequence ID" value="NZ_BMDM01000002.1"/>
</dbReference>
<keyword evidence="2" id="KW-1185">Reference proteome</keyword>
<evidence type="ECO:0000313" key="1">
    <source>
        <dbReference type="EMBL" id="SNV62646.1"/>
    </source>
</evidence>
<proteinExistence type="predicted"/>
<dbReference type="KEGG" id="sste:SAMEA4384403_0873"/>